<dbReference type="GO" id="GO:0071207">
    <property type="term" value="F:histone pre-mRNA stem-loop binding"/>
    <property type="evidence" value="ECO:0007669"/>
    <property type="project" value="TreeGrafter"/>
</dbReference>
<evidence type="ECO:0000256" key="3">
    <source>
        <dbReference type="SAM" id="MobiDB-lite"/>
    </source>
</evidence>
<proteinExistence type="inferred from homology"/>
<evidence type="ECO:0000313" key="5">
    <source>
        <dbReference type="EMBL" id="KAJ8599831.1"/>
    </source>
</evidence>
<feature type="compositionally biased region" description="Basic and acidic residues" evidence="3">
    <location>
        <begin position="17"/>
        <end position="28"/>
    </location>
</feature>
<feature type="region of interest" description="Disordered" evidence="3">
    <location>
        <begin position="169"/>
        <end position="195"/>
    </location>
</feature>
<dbReference type="PANTHER" id="PTHR17408:SF0">
    <property type="entry name" value="HISTONE RNA HAIRPIN-BINDING PROTEIN"/>
    <property type="match status" value="1"/>
</dbReference>
<dbReference type="InterPro" id="IPR038294">
    <property type="entry name" value="SLBP_RNA_bind_sf"/>
</dbReference>
<dbReference type="GO" id="GO:0051028">
    <property type="term" value="P:mRNA transport"/>
    <property type="evidence" value="ECO:0007669"/>
    <property type="project" value="TreeGrafter"/>
</dbReference>
<evidence type="ECO:0000256" key="1">
    <source>
        <dbReference type="ARBA" id="ARBA00006151"/>
    </source>
</evidence>
<accession>A0AAD7U7U1</accession>
<reference evidence="5" key="1">
    <citation type="submission" date="2023-01" db="EMBL/GenBank/DDBJ databases">
        <title>Metagenome sequencing of chrysophaentin producing Chrysophaeum taylorii.</title>
        <authorList>
            <person name="Davison J."/>
            <person name="Bewley C."/>
        </authorList>
    </citation>
    <scope>NUCLEOTIDE SEQUENCE</scope>
    <source>
        <strain evidence="5">NIES-1699</strain>
    </source>
</reference>
<dbReference type="InterPro" id="IPR029344">
    <property type="entry name" value="SLBP_RNA_bind"/>
</dbReference>
<keyword evidence="2" id="KW-0694">RNA-binding</keyword>
<dbReference type="Gene3D" id="1.10.8.1120">
    <property type="entry name" value="Histone RNA hairpin-binding protein RNA-binding domain"/>
    <property type="match status" value="1"/>
</dbReference>
<feature type="compositionally biased region" description="Polar residues" evidence="3">
    <location>
        <begin position="1"/>
        <end position="10"/>
    </location>
</feature>
<name>A0AAD7U7U1_9STRA</name>
<dbReference type="PANTHER" id="PTHR17408">
    <property type="entry name" value="HISTONE RNA HAIRPIN-BINDING PROTEIN"/>
    <property type="match status" value="1"/>
</dbReference>
<evidence type="ECO:0000313" key="6">
    <source>
        <dbReference type="Proteomes" id="UP001230188"/>
    </source>
</evidence>
<dbReference type="GO" id="GO:0006398">
    <property type="term" value="P:mRNA 3'-end processing by stem-loop binding and cleavage"/>
    <property type="evidence" value="ECO:0007669"/>
    <property type="project" value="TreeGrafter"/>
</dbReference>
<gene>
    <name evidence="5" type="ORF">CTAYLR_005594</name>
</gene>
<comment type="similarity">
    <text evidence="1">Belongs to the SLBP family.</text>
</comment>
<keyword evidence="6" id="KW-1185">Reference proteome</keyword>
<evidence type="ECO:0000259" key="4">
    <source>
        <dbReference type="Pfam" id="PF15247"/>
    </source>
</evidence>
<sequence>MLAFRASSSPGRRVTVKKRERDEITESAKRARIATKEVETDPRRLAWRRKEVSYGKNTLGYDRYARLVAKADRKKGDPQTPDITRKASKRQFEGLLRAWRRKLHEWDPPEHKNSQPLVEPLVEPVVVKPEDSAPAHVCPQVEDDGLGPDVFCLAAPEAPTVDPIILPKKLPVVDDQEEEATPGSSDDVLSDDDLL</sequence>
<dbReference type="EMBL" id="JAQMWT010000538">
    <property type="protein sequence ID" value="KAJ8599831.1"/>
    <property type="molecule type" value="Genomic_DNA"/>
</dbReference>
<dbReference type="FunFam" id="1.10.8.1120:FF:000001">
    <property type="entry name" value="Histone RNA hairpin-binding protein-like"/>
    <property type="match status" value="1"/>
</dbReference>
<comment type="caution">
    <text evidence="5">The sequence shown here is derived from an EMBL/GenBank/DDBJ whole genome shotgun (WGS) entry which is preliminary data.</text>
</comment>
<dbReference type="GO" id="GO:0071204">
    <property type="term" value="C:histone pre-mRNA 3'end processing complex"/>
    <property type="evidence" value="ECO:0007669"/>
    <property type="project" value="TreeGrafter"/>
</dbReference>
<dbReference type="GO" id="GO:0003729">
    <property type="term" value="F:mRNA binding"/>
    <property type="evidence" value="ECO:0007669"/>
    <property type="project" value="InterPro"/>
</dbReference>
<protein>
    <recommendedName>
        <fullName evidence="4">Histone RNA hairpin-binding protein RNA-binding domain-containing protein</fullName>
    </recommendedName>
</protein>
<dbReference type="Pfam" id="PF15247">
    <property type="entry name" value="SLBP_RNA_bind"/>
    <property type="match status" value="1"/>
</dbReference>
<organism evidence="5 6">
    <name type="scientific">Chrysophaeum taylorii</name>
    <dbReference type="NCBI Taxonomy" id="2483200"/>
    <lineage>
        <taxon>Eukaryota</taxon>
        <taxon>Sar</taxon>
        <taxon>Stramenopiles</taxon>
        <taxon>Ochrophyta</taxon>
        <taxon>Pelagophyceae</taxon>
        <taxon>Pelagomonadales</taxon>
        <taxon>Pelagomonadaceae</taxon>
        <taxon>Chrysophaeum</taxon>
    </lineage>
</organism>
<evidence type="ECO:0000256" key="2">
    <source>
        <dbReference type="ARBA" id="ARBA00022884"/>
    </source>
</evidence>
<dbReference type="GO" id="GO:0005737">
    <property type="term" value="C:cytoplasm"/>
    <property type="evidence" value="ECO:0007669"/>
    <property type="project" value="TreeGrafter"/>
</dbReference>
<dbReference type="InterPro" id="IPR026502">
    <property type="entry name" value="SLBP1/SLBP2"/>
</dbReference>
<dbReference type="Proteomes" id="UP001230188">
    <property type="component" value="Unassembled WGS sequence"/>
</dbReference>
<dbReference type="AlphaFoldDB" id="A0AAD7U7U1"/>
<feature type="domain" description="Histone RNA hairpin-binding protein RNA-binding" evidence="4">
    <location>
        <begin position="40"/>
        <end position="108"/>
    </location>
</feature>
<feature type="region of interest" description="Disordered" evidence="3">
    <location>
        <begin position="1"/>
        <end position="28"/>
    </location>
</feature>